<keyword evidence="2" id="KW-1185">Reference proteome</keyword>
<dbReference type="Proteomes" id="UP000465609">
    <property type="component" value="Chromosome"/>
</dbReference>
<dbReference type="EMBL" id="AP022577">
    <property type="protein sequence ID" value="BBX87385.1"/>
    <property type="molecule type" value="Genomic_DNA"/>
</dbReference>
<evidence type="ECO:0000313" key="1">
    <source>
        <dbReference type="EMBL" id="BBX87385.1"/>
    </source>
</evidence>
<dbReference type="InterPro" id="IPR023606">
    <property type="entry name" value="CoA-Trfase_III_dom_1_sf"/>
</dbReference>
<accession>A0ABM7IKW2</accession>
<evidence type="ECO:0000313" key="2">
    <source>
        <dbReference type="Proteomes" id="UP000465609"/>
    </source>
</evidence>
<dbReference type="GO" id="GO:0016740">
    <property type="term" value="F:transferase activity"/>
    <property type="evidence" value="ECO:0007669"/>
    <property type="project" value="UniProtKB-KW"/>
</dbReference>
<name>A0ABM7IKW2_9MYCO</name>
<gene>
    <name evidence="1" type="primary">mcr</name>
    <name evidence="1" type="ORF">MAUB_52580</name>
</gene>
<dbReference type="PANTHER" id="PTHR48228:SF5">
    <property type="entry name" value="ALPHA-METHYLACYL-COA RACEMASE"/>
    <property type="match status" value="1"/>
</dbReference>
<organism evidence="1 2">
    <name type="scientific">Mycolicibacterium aubagnense</name>
    <dbReference type="NCBI Taxonomy" id="319707"/>
    <lineage>
        <taxon>Bacteria</taxon>
        <taxon>Bacillati</taxon>
        <taxon>Actinomycetota</taxon>
        <taxon>Actinomycetes</taxon>
        <taxon>Mycobacteriales</taxon>
        <taxon>Mycobacteriaceae</taxon>
        <taxon>Mycolicibacterium</taxon>
    </lineage>
</organism>
<dbReference type="InterPro" id="IPR050509">
    <property type="entry name" value="CoA-transferase_III"/>
</dbReference>
<dbReference type="SUPFAM" id="SSF89796">
    <property type="entry name" value="CoA-transferase family III (CaiB/BaiF)"/>
    <property type="match status" value="1"/>
</dbReference>
<dbReference type="RefSeq" id="WP_138229790.1">
    <property type="nucleotide sequence ID" value="NZ_AP022577.1"/>
</dbReference>
<proteinExistence type="predicted"/>
<dbReference type="InterPro" id="IPR003673">
    <property type="entry name" value="CoA-Trfase_fam_III"/>
</dbReference>
<reference evidence="1 2" key="1">
    <citation type="journal article" date="2019" name="Emerg. Microbes Infect.">
        <title>Comprehensive subspecies identification of 175 nontuberculous mycobacteria species based on 7547 genomic profiles.</title>
        <authorList>
            <person name="Matsumoto Y."/>
            <person name="Kinjo T."/>
            <person name="Motooka D."/>
            <person name="Nabeya D."/>
            <person name="Jung N."/>
            <person name="Uechi K."/>
            <person name="Horii T."/>
            <person name="Iida T."/>
            <person name="Fujita J."/>
            <person name="Nakamura S."/>
        </authorList>
    </citation>
    <scope>NUCLEOTIDE SEQUENCE [LARGE SCALE GENOMIC DNA]</scope>
    <source>
        <strain evidence="1 2">JCM 15296</strain>
    </source>
</reference>
<dbReference type="InterPro" id="IPR044855">
    <property type="entry name" value="CoA-Trfase_III_dom3_sf"/>
</dbReference>
<dbReference type="Pfam" id="PF02515">
    <property type="entry name" value="CoA_transf_3"/>
    <property type="match status" value="1"/>
</dbReference>
<sequence>MGPLHGVRVIELAGLAPVPFAGMMLADLGADLVRIDSSSRYAPPAGPLDRGKSCIEIDLKDAAGRELVRELVSKADVFMEGFRPGVAERLGVGPLDLCALNSRLIYGRLTGWGQEGPLALRVGHDINYIALTGVLDIIGRHGERPVPPANLIADFAGGGMLLAAGVMGALFERERSGFGQVVDAAMIDGASLLMTFIHGLYDTQMWNAERGSNMLDGAAAYYDTYQTADGKHVALGAVEPEFFATLTAVLDLDDEDLGFQLDPTSWPRWRAVLAEKFRTKTRDEWADIFGDVDACITPVLSPWEAPDHPHHVARGSFIEVDGVRQPAPAPRFGRTPSQTPQALKVLSVAAARARWSGCDPPE</sequence>
<keyword evidence="1" id="KW-0808">Transferase</keyword>
<dbReference type="PANTHER" id="PTHR48228">
    <property type="entry name" value="SUCCINYL-COA--D-CITRAMALATE COA-TRANSFERASE"/>
    <property type="match status" value="1"/>
</dbReference>
<dbReference type="Gene3D" id="3.40.50.10540">
    <property type="entry name" value="Crotonobetainyl-coa:carnitine coa-transferase, domain 1"/>
    <property type="match status" value="1"/>
</dbReference>
<protein>
    <submittedName>
        <fullName evidence="1">CoA transferase</fullName>
    </submittedName>
</protein>
<dbReference type="Gene3D" id="3.30.1540.10">
    <property type="entry name" value="formyl-coa transferase, domain 3"/>
    <property type="match status" value="1"/>
</dbReference>